<reference evidence="2" key="1">
    <citation type="submission" date="2020-05" db="EMBL/GenBank/DDBJ databases">
        <authorList>
            <person name="Chiriac C."/>
            <person name="Salcher M."/>
            <person name="Ghai R."/>
            <person name="Kavagutti S V."/>
        </authorList>
    </citation>
    <scope>NUCLEOTIDE SEQUENCE</scope>
</reference>
<evidence type="ECO:0000256" key="1">
    <source>
        <dbReference type="SAM" id="MobiDB-lite"/>
    </source>
</evidence>
<dbReference type="AlphaFoldDB" id="A0A6J6DCK3"/>
<feature type="compositionally biased region" description="Polar residues" evidence="1">
    <location>
        <begin position="90"/>
        <end position="113"/>
    </location>
</feature>
<organism evidence="2">
    <name type="scientific">freshwater metagenome</name>
    <dbReference type="NCBI Taxonomy" id="449393"/>
    <lineage>
        <taxon>unclassified sequences</taxon>
        <taxon>metagenomes</taxon>
        <taxon>ecological metagenomes</taxon>
    </lineage>
</organism>
<dbReference type="EMBL" id="CAEZSU010000198">
    <property type="protein sequence ID" value="CAB4561720.1"/>
    <property type="molecule type" value="Genomic_DNA"/>
</dbReference>
<sequence>MLFSTTCATRPQFVLALITNHSSKSSPISFIVIVPVLTRVAPISPGTIKPVHVSLALSTKMEAWLMAVNPSGASRPLATPETDSWLPLPSSKQSHTVRSQAKASSSPHQSLPHASSIPPMHGSMPQAVKVSIAQRLMASCSALARAHAFTKQPITGCALPCRTIHNGQHSKP</sequence>
<feature type="region of interest" description="Disordered" evidence="1">
    <location>
        <begin position="75"/>
        <end position="123"/>
    </location>
</feature>
<name>A0A6J6DCK3_9ZZZZ</name>
<gene>
    <name evidence="2" type="ORF">UFOPK1495_01539</name>
</gene>
<proteinExistence type="predicted"/>
<protein>
    <submittedName>
        <fullName evidence="2">Unannotated protein</fullName>
    </submittedName>
</protein>
<evidence type="ECO:0000313" key="2">
    <source>
        <dbReference type="EMBL" id="CAB4561720.1"/>
    </source>
</evidence>
<accession>A0A6J6DCK3</accession>